<evidence type="ECO:0008006" key="4">
    <source>
        <dbReference type="Google" id="ProtNLM"/>
    </source>
</evidence>
<feature type="chain" id="PRO_5030132190" description="SLA1 homology domain-containing protein" evidence="1">
    <location>
        <begin position="24"/>
        <end position="243"/>
    </location>
</feature>
<sequence length="243" mass="26829">MLGRSLIFFTAVALLAVTGPAAADILILKSGEMFETQKTWTENGQVYFYKGGRQVSVAEDQVERMIHAPVSAKPAAPTVAVPALPDLQLPSRGTAEDQGGDIPAPGGDAGFIELKWGQPPSQIRGLVLVETDPAYGGVNQYSRPQRAARFGRASVDNIFYGFWRGRLFTILVEVSNYLDFTALKAEAVRRYGQGRHEASNLDRYRWSDATTDRFLTYDEASGTGYLWMRSRTLQNEIAALYPE</sequence>
<dbReference type="KEGG" id="dov:DSCO28_53210"/>
<reference evidence="2 3" key="1">
    <citation type="submission" date="2019-11" db="EMBL/GenBank/DDBJ databases">
        <title>Comparative genomics of hydrocarbon-degrading Desulfosarcina strains.</title>
        <authorList>
            <person name="Watanabe M."/>
            <person name="Kojima H."/>
            <person name="Fukui M."/>
        </authorList>
    </citation>
    <scope>NUCLEOTIDE SEQUENCE [LARGE SCALE GENOMIC DNA]</scope>
    <source>
        <strain evidence="2 3">28bB2T</strain>
    </source>
</reference>
<protein>
    <recommendedName>
        <fullName evidence="4">SLA1 homology domain-containing protein</fullName>
    </recommendedName>
</protein>
<dbReference type="RefSeq" id="WP_155312206.1">
    <property type="nucleotide sequence ID" value="NZ_AP021876.1"/>
</dbReference>
<evidence type="ECO:0000256" key="1">
    <source>
        <dbReference type="SAM" id="SignalP"/>
    </source>
</evidence>
<dbReference type="Proteomes" id="UP000425960">
    <property type="component" value="Chromosome"/>
</dbReference>
<name>A0A5K7ZWW8_9BACT</name>
<evidence type="ECO:0000313" key="2">
    <source>
        <dbReference type="EMBL" id="BBO84755.1"/>
    </source>
</evidence>
<accession>A0A5K7ZWW8</accession>
<dbReference type="EMBL" id="AP021876">
    <property type="protein sequence ID" value="BBO84755.1"/>
    <property type="molecule type" value="Genomic_DNA"/>
</dbReference>
<dbReference type="AlphaFoldDB" id="A0A5K7ZWW8"/>
<keyword evidence="1" id="KW-0732">Signal</keyword>
<organism evidence="2 3">
    <name type="scientific">Desulfosarcina ovata subsp. sediminis</name>
    <dbReference type="NCBI Taxonomy" id="885957"/>
    <lineage>
        <taxon>Bacteria</taxon>
        <taxon>Pseudomonadati</taxon>
        <taxon>Thermodesulfobacteriota</taxon>
        <taxon>Desulfobacteria</taxon>
        <taxon>Desulfobacterales</taxon>
        <taxon>Desulfosarcinaceae</taxon>
        <taxon>Desulfosarcina</taxon>
    </lineage>
</organism>
<proteinExistence type="predicted"/>
<gene>
    <name evidence="2" type="ORF">DSCO28_53210</name>
</gene>
<feature type="signal peptide" evidence="1">
    <location>
        <begin position="1"/>
        <end position="23"/>
    </location>
</feature>
<evidence type="ECO:0000313" key="3">
    <source>
        <dbReference type="Proteomes" id="UP000425960"/>
    </source>
</evidence>